<dbReference type="KEGG" id="ttu:TERTU_3189"/>
<accession>C5BPT4</accession>
<gene>
    <name evidence="2" type="ordered locus">TERTU_3189</name>
</gene>
<dbReference type="STRING" id="377629.TERTU_3189"/>
<sequence>MSDERRRYFRITERVGVAYELLGADGESHGRVPDQQQEQVASLLDDIEALDGQILHELEVMSGTNPQIARLVSLFNQKLERVVNHVLMDNQLVSKLAQKLQEVNISACGMGFFSDEAAAEGALLRLELTLYPDKKTLNTHGKVIACELEAGSGRYYWRVDFESMSKVHQELLIQHIVRSQSQQLKNKLKY</sequence>
<organism evidence="2 3">
    <name type="scientific">Teredinibacter turnerae (strain ATCC 39867 / T7901)</name>
    <dbReference type="NCBI Taxonomy" id="377629"/>
    <lineage>
        <taxon>Bacteria</taxon>
        <taxon>Pseudomonadati</taxon>
        <taxon>Pseudomonadota</taxon>
        <taxon>Gammaproteobacteria</taxon>
        <taxon>Cellvibrionales</taxon>
        <taxon>Cellvibrionaceae</taxon>
        <taxon>Teredinibacter</taxon>
    </lineage>
</organism>
<dbReference type="eggNOG" id="ENOG50330RV">
    <property type="taxonomic scope" value="Bacteria"/>
</dbReference>
<evidence type="ECO:0000313" key="2">
    <source>
        <dbReference type="EMBL" id="ACR14431.1"/>
    </source>
</evidence>
<feature type="domain" description="PilZ" evidence="1">
    <location>
        <begin position="102"/>
        <end position="176"/>
    </location>
</feature>
<protein>
    <recommendedName>
        <fullName evidence="1">PilZ domain-containing protein</fullName>
    </recommendedName>
</protein>
<reference evidence="2 3" key="1">
    <citation type="journal article" date="2009" name="PLoS ONE">
        <title>The complete genome of Teredinibacter turnerae T7901: an intracellular endosymbiont of marine wood-boring bivalves (shipworms).</title>
        <authorList>
            <person name="Yang J.C."/>
            <person name="Madupu R."/>
            <person name="Durkin A.S."/>
            <person name="Ekborg N.A."/>
            <person name="Pedamallu C.S."/>
            <person name="Hostetler J.B."/>
            <person name="Radune D."/>
            <person name="Toms B.S."/>
            <person name="Henrissat B."/>
            <person name="Coutinho P.M."/>
            <person name="Schwarz S."/>
            <person name="Field L."/>
            <person name="Trindade-Silva A.E."/>
            <person name="Soares C.A.G."/>
            <person name="Elshahawi S."/>
            <person name="Hanora A."/>
            <person name="Schmidt E.W."/>
            <person name="Haygood M.G."/>
            <person name="Posfai J."/>
            <person name="Benner J."/>
            <person name="Madinger C."/>
            <person name="Nove J."/>
            <person name="Anton B."/>
            <person name="Chaudhary K."/>
            <person name="Foster J."/>
            <person name="Holman A."/>
            <person name="Kumar S."/>
            <person name="Lessard P.A."/>
            <person name="Luyten Y.A."/>
            <person name="Slatko B."/>
            <person name="Wood N."/>
            <person name="Wu B."/>
            <person name="Teplitski M."/>
            <person name="Mougous J.D."/>
            <person name="Ward N."/>
            <person name="Eisen J.A."/>
            <person name="Badger J.H."/>
            <person name="Distel D.L."/>
        </authorList>
    </citation>
    <scope>NUCLEOTIDE SEQUENCE [LARGE SCALE GENOMIC DNA]</scope>
    <source>
        <strain evidence="3">ATCC 39867 / T7901</strain>
    </source>
</reference>
<name>C5BPT4_TERTT</name>
<keyword evidence="3" id="KW-1185">Reference proteome</keyword>
<dbReference type="Pfam" id="PF07238">
    <property type="entry name" value="PilZ"/>
    <property type="match status" value="1"/>
</dbReference>
<evidence type="ECO:0000313" key="3">
    <source>
        <dbReference type="Proteomes" id="UP000009080"/>
    </source>
</evidence>
<dbReference type="AlphaFoldDB" id="C5BPT4"/>
<proteinExistence type="predicted"/>
<dbReference type="EMBL" id="CP001614">
    <property type="protein sequence ID" value="ACR14431.1"/>
    <property type="molecule type" value="Genomic_DNA"/>
</dbReference>
<evidence type="ECO:0000259" key="1">
    <source>
        <dbReference type="Pfam" id="PF07238"/>
    </source>
</evidence>
<dbReference type="InterPro" id="IPR009875">
    <property type="entry name" value="PilZ_domain"/>
</dbReference>
<dbReference type="GO" id="GO:0035438">
    <property type="term" value="F:cyclic-di-GMP binding"/>
    <property type="evidence" value="ECO:0007669"/>
    <property type="project" value="InterPro"/>
</dbReference>
<dbReference type="HOGENOM" id="CLU_095677_1_1_6"/>
<dbReference type="RefSeq" id="WP_015820545.1">
    <property type="nucleotide sequence ID" value="NC_012997.1"/>
</dbReference>
<dbReference type="Proteomes" id="UP000009080">
    <property type="component" value="Chromosome"/>
</dbReference>
<dbReference type="OrthoDB" id="9780702at2"/>